<protein>
    <submittedName>
        <fullName evidence="6">Cutinase</fullName>
        <ecNumber evidence="6">3.1.1.74</ecNumber>
    </submittedName>
</protein>
<dbReference type="RefSeq" id="WP_204868082.1">
    <property type="nucleotide sequence ID" value="NZ_JAFBBK010000001.1"/>
</dbReference>
<feature type="signal peptide" evidence="5">
    <location>
        <begin position="1"/>
        <end position="29"/>
    </location>
</feature>
<dbReference type="EC" id="3.1.1.74" evidence="6"/>
<name>A0ABS2KT69_9NOCA</name>
<feature type="chain" id="PRO_5045598755" evidence="5">
    <location>
        <begin position="30"/>
        <end position="215"/>
    </location>
</feature>
<dbReference type="SUPFAM" id="SSF53474">
    <property type="entry name" value="alpha/beta-Hydrolases"/>
    <property type="match status" value="1"/>
</dbReference>
<keyword evidence="2" id="KW-0719">Serine esterase</keyword>
<dbReference type="Proteomes" id="UP000703038">
    <property type="component" value="Unassembled WGS sequence"/>
</dbReference>
<accession>A0ABS2KT69</accession>
<evidence type="ECO:0000313" key="7">
    <source>
        <dbReference type="Proteomes" id="UP000703038"/>
    </source>
</evidence>
<comment type="caution">
    <text evidence="6">The sequence shown here is derived from an EMBL/GenBank/DDBJ whole genome shotgun (WGS) entry which is preliminary data.</text>
</comment>
<dbReference type="SMART" id="SM01110">
    <property type="entry name" value="Cutinase"/>
    <property type="match status" value="1"/>
</dbReference>
<gene>
    <name evidence="6" type="ORF">JOE42_001847</name>
</gene>
<keyword evidence="7" id="KW-1185">Reference proteome</keyword>
<comment type="similarity">
    <text evidence="1">Belongs to the cutinase family.</text>
</comment>
<dbReference type="Gene3D" id="3.40.50.1820">
    <property type="entry name" value="alpha/beta hydrolase"/>
    <property type="match status" value="1"/>
</dbReference>
<dbReference type="InterPro" id="IPR029058">
    <property type="entry name" value="AB_hydrolase_fold"/>
</dbReference>
<evidence type="ECO:0000256" key="2">
    <source>
        <dbReference type="ARBA" id="ARBA00022487"/>
    </source>
</evidence>
<proteinExistence type="inferred from homology"/>
<evidence type="ECO:0000256" key="1">
    <source>
        <dbReference type="ARBA" id="ARBA00007534"/>
    </source>
</evidence>
<evidence type="ECO:0000313" key="6">
    <source>
        <dbReference type="EMBL" id="MBM7415114.1"/>
    </source>
</evidence>
<reference evidence="6 7" key="1">
    <citation type="submission" date="2021-01" db="EMBL/GenBank/DDBJ databases">
        <title>Genomics of switchgrass bacterial isolates.</title>
        <authorList>
            <person name="Shade A."/>
        </authorList>
    </citation>
    <scope>NUCLEOTIDE SEQUENCE [LARGE SCALE GENOMIC DNA]</scope>
    <source>
        <strain evidence="6 7">PvP111</strain>
    </source>
</reference>
<evidence type="ECO:0000256" key="3">
    <source>
        <dbReference type="ARBA" id="ARBA00022801"/>
    </source>
</evidence>
<dbReference type="Pfam" id="PF01083">
    <property type="entry name" value="Cutinase"/>
    <property type="match status" value="1"/>
</dbReference>
<evidence type="ECO:0000256" key="5">
    <source>
        <dbReference type="SAM" id="SignalP"/>
    </source>
</evidence>
<dbReference type="InterPro" id="IPR000675">
    <property type="entry name" value="Cutinase/axe"/>
</dbReference>
<dbReference type="GO" id="GO:0050525">
    <property type="term" value="F:cutinase activity"/>
    <property type="evidence" value="ECO:0007669"/>
    <property type="project" value="UniProtKB-EC"/>
</dbReference>
<dbReference type="PANTHER" id="PTHR33630:SF9">
    <property type="entry name" value="CUTINASE 4"/>
    <property type="match status" value="1"/>
</dbReference>
<organism evidence="6 7">
    <name type="scientific">Rhodococcoides corynebacterioides</name>
    <dbReference type="NCBI Taxonomy" id="53972"/>
    <lineage>
        <taxon>Bacteria</taxon>
        <taxon>Bacillati</taxon>
        <taxon>Actinomycetota</taxon>
        <taxon>Actinomycetes</taxon>
        <taxon>Mycobacteriales</taxon>
        <taxon>Nocardiaceae</taxon>
        <taxon>Rhodococcoides</taxon>
    </lineage>
</organism>
<keyword evidence="5" id="KW-0732">Signal</keyword>
<keyword evidence="3 6" id="KW-0378">Hydrolase</keyword>
<keyword evidence="4" id="KW-1015">Disulfide bond</keyword>
<sequence>MNVRLLARVCAAASVVAAALVVPSAVATAAPCTDVDVSFARGTGELPGLGITGGPFASSVTSTLAGRSVSTYAVNYAADFSQASAGPGSRDLVAHITSVAAACPATQFIIGGYSQGATVVTNAVGLRTPSSVTGSVLPAGVADRVKAVVVFGNPFGLTGRTIESASGTYGPRTRSFCNFGDPVCQIGGFNSFAHLTYASNGSAGQGATFAASRIS</sequence>
<evidence type="ECO:0000256" key="4">
    <source>
        <dbReference type="ARBA" id="ARBA00023157"/>
    </source>
</evidence>
<dbReference type="EMBL" id="JAFBBK010000001">
    <property type="protein sequence ID" value="MBM7415114.1"/>
    <property type="molecule type" value="Genomic_DNA"/>
</dbReference>
<dbReference type="PANTHER" id="PTHR33630">
    <property type="entry name" value="CUTINASE RV1984C-RELATED-RELATED"/>
    <property type="match status" value="1"/>
</dbReference>